<organism evidence="3 4">
    <name type="scientific">Legionella santicrucis</name>
    <dbReference type="NCBI Taxonomy" id="45074"/>
    <lineage>
        <taxon>Bacteria</taxon>
        <taxon>Pseudomonadati</taxon>
        <taxon>Pseudomonadota</taxon>
        <taxon>Gammaproteobacteria</taxon>
        <taxon>Legionellales</taxon>
        <taxon>Legionellaceae</taxon>
        <taxon>Legionella</taxon>
    </lineage>
</organism>
<dbReference type="RefSeq" id="WP_058512896.1">
    <property type="nucleotide sequence ID" value="NZ_CAAAIH010000025.1"/>
</dbReference>
<evidence type="ECO:0000259" key="2">
    <source>
        <dbReference type="Pfam" id="PF07916"/>
    </source>
</evidence>
<proteinExistence type="predicted"/>
<sequence>MAITVYVLDCGDLFFQLFNVIAAWMNASNYMSLVSFSVAFGFFVAVVRSFKSFNPMTMVKWFITYFLVFQIAILPKTDVVVHDVSNQSNYPVSNVPLVFAVFAEGLTGFGYGMAQIFDSLFATLNNAPQSVQYTQTGFLFGSKLIQESRNFKVTDPVLKSDLSMYFKRCVVGDVYVSHILSPTELKESTNIWEAISKNPSKIRRTIVTNEEGTGDNLTCAQAIPKLKERLQKEIKRAYTIFGINLFGKPKNTPYEQLFSTHLQSAFNYYQDIQTTGSNLFLQSMMINFIQDGVKNYQSYLNSSASVMNHEFTKSQLQQIYSWIIGGQNAAWILPLLHSVIMFLCMALFPLILLFVIAFSGLESLKSYAVLFLSLQLWPLCFAILNFVMAYYGSSVSENYGAMTFANLDDMERLHAQVSALAGFMMFPIPWLAYGILTRIGDSFNSLSHSFISGLQGATSSAASEAASASFSLGQTSFYNATGNTLSANKHDTNFTSMAGNTTRMLDSGATLTRNTDGTEVIDASGTVSKGTTSISSSNAINGMLSNAAEVNSQAIASKSKQMNSLVSDGFNQLSQFSQMNSHDLRLGEGVSESETAQMQQAVSNVLGLASTVAEKTGMTKEQALTGLVNAGIQGQIGVNSERSILGKAAGLLWGADGNVYARAGYEKSDSTSNRSYDGFDKVLDSRQMQDFRHDYSMMQNFSKTHHLDTSDSKGASLINQAAADFRQAEHISSSLDANYSRAERISRAQSVTQTGGAAINQNLDQMFQEYVTSKVGQDQRNYLYGHPGDPGANAMLSDLANQFISDEGIKNKIIDTYGNTHHQINPDKRYGSDSHSIEAREKELRARFLGNKNQLTSEAENNAVSFSESSAHGLQNRVNTSMTGLQHATGNAENELAFKTKVYEQKVGNELQKGREKSHAKSIIKGE</sequence>
<evidence type="ECO:0000313" key="3">
    <source>
        <dbReference type="EMBL" id="KTD66478.1"/>
    </source>
</evidence>
<dbReference type="OrthoDB" id="5555296at2"/>
<feature type="domain" description="TraG N-terminal Proteobacteria" evidence="2">
    <location>
        <begin position="4"/>
        <end position="455"/>
    </location>
</feature>
<comment type="caution">
    <text evidence="3">The sequence shown here is derived from an EMBL/GenBank/DDBJ whole genome shotgun (WGS) entry which is preliminary data.</text>
</comment>
<feature type="transmembrane region" description="Helical" evidence="1">
    <location>
        <begin position="27"/>
        <end position="47"/>
    </location>
</feature>
<feature type="transmembrane region" description="Helical" evidence="1">
    <location>
        <begin position="339"/>
        <end position="361"/>
    </location>
</feature>
<keyword evidence="1" id="KW-0812">Transmembrane</keyword>
<dbReference type="InterPro" id="IPR012931">
    <property type="entry name" value="TraG_N_Proteobacteria"/>
</dbReference>
<feature type="transmembrane region" description="Helical" evidence="1">
    <location>
        <begin position="413"/>
        <end position="436"/>
    </location>
</feature>
<evidence type="ECO:0000256" key="1">
    <source>
        <dbReference type="SAM" id="Phobius"/>
    </source>
</evidence>
<dbReference type="NCBIfam" id="NF010295">
    <property type="entry name" value="PRK13735.1"/>
    <property type="match status" value="1"/>
</dbReference>
<dbReference type="Proteomes" id="UP000054703">
    <property type="component" value="Unassembled WGS sequence"/>
</dbReference>
<reference evidence="3 4" key="1">
    <citation type="submission" date="2015-11" db="EMBL/GenBank/DDBJ databases">
        <title>Genomic analysis of 38 Legionella species identifies large and diverse effector repertoires.</title>
        <authorList>
            <person name="Burstein D."/>
            <person name="Amaro F."/>
            <person name="Zusman T."/>
            <person name="Lifshitz Z."/>
            <person name="Cohen O."/>
            <person name="Gilbert J.A."/>
            <person name="Pupko T."/>
            <person name="Shuman H.A."/>
            <person name="Segal G."/>
        </authorList>
    </citation>
    <scope>NUCLEOTIDE SEQUENCE [LARGE SCALE GENOMIC DNA]</scope>
    <source>
        <strain evidence="3 4">SC-63-C7</strain>
    </source>
</reference>
<name>A0A0W0ZCF2_9GAMM</name>
<dbReference type="AlphaFoldDB" id="A0A0W0ZCF2"/>
<keyword evidence="1" id="KW-1133">Transmembrane helix</keyword>
<dbReference type="Pfam" id="PF07916">
    <property type="entry name" value="TraG_N"/>
    <property type="match status" value="1"/>
</dbReference>
<dbReference type="EMBL" id="LNYU01000009">
    <property type="protein sequence ID" value="KTD66478.1"/>
    <property type="molecule type" value="Genomic_DNA"/>
</dbReference>
<protein>
    <submittedName>
        <fullName evidence="3">Mating contact stabilization protein TraG</fullName>
    </submittedName>
</protein>
<feature type="transmembrane region" description="Helical" evidence="1">
    <location>
        <begin position="367"/>
        <end position="392"/>
    </location>
</feature>
<dbReference type="PATRIC" id="fig|45074.5.peg.449"/>
<keyword evidence="1" id="KW-0472">Membrane</keyword>
<feature type="transmembrane region" description="Helical" evidence="1">
    <location>
        <begin position="95"/>
        <end position="114"/>
    </location>
</feature>
<keyword evidence="4" id="KW-1185">Reference proteome</keyword>
<evidence type="ECO:0000313" key="4">
    <source>
        <dbReference type="Proteomes" id="UP000054703"/>
    </source>
</evidence>
<dbReference type="STRING" id="45074.Lsan_0423"/>
<accession>A0A0W0ZCF2</accession>
<gene>
    <name evidence="3" type="primary">traG_2</name>
    <name evidence="3" type="ORF">Lsan_0423</name>
</gene>
<feature type="transmembrane region" description="Helical" evidence="1">
    <location>
        <begin position="59"/>
        <end position="75"/>
    </location>
</feature>